<sequence length="155" mass="17198">MRFFESVSHTIRNYVEFSGRASRSEFWNFFFFVLVAQFVARFVDAMLFRWSPFAGPVAGLVSLLLFVPQIAVAVRRLHDVNRSGRELLAPCVLLLATPLVIGFGRGFLPRIVALGLAGVTLLMFANLLLQLTRKGSTVPNRYGASPAAFSFARQG</sequence>
<organism evidence="2 3">
    <name type="scientific">Sphingomonas arvum</name>
    <dbReference type="NCBI Taxonomy" id="2992113"/>
    <lineage>
        <taxon>Bacteria</taxon>
        <taxon>Pseudomonadati</taxon>
        <taxon>Pseudomonadota</taxon>
        <taxon>Alphaproteobacteria</taxon>
        <taxon>Sphingomonadales</taxon>
        <taxon>Sphingomonadaceae</taxon>
        <taxon>Sphingomonas</taxon>
    </lineage>
</organism>
<dbReference type="Proteomes" id="UP001526246">
    <property type="component" value="Unassembled WGS sequence"/>
</dbReference>
<dbReference type="RefSeq" id="WP_264881493.1">
    <property type="nucleotide sequence ID" value="NZ_JAPDOB010000001.1"/>
</dbReference>
<dbReference type="PANTHER" id="PTHR34980">
    <property type="entry name" value="INNER MEMBRANE PROTEIN-RELATED-RELATED"/>
    <property type="match status" value="1"/>
</dbReference>
<feature type="transmembrane region" description="Helical" evidence="1">
    <location>
        <begin position="26"/>
        <end position="47"/>
    </location>
</feature>
<dbReference type="EMBL" id="JAPDOB010000001">
    <property type="protein sequence ID" value="MCW3797300.1"/>
    <property type="molecule type" value="Genomic_DNA"/>
</dbReference>
<keyword evidence="1" id="KW-1133">Transmembrane helix</keyword>
<evidence type="ECO:0000256" key="1">
    <source>
        <dbReference type="SAM" id="Phobius"/>
    </source>
</evidence>
<feature type="transmembrane region" description="Helical" evidence="1">
    <location>
        <begin position="87"/>
        <end position="105"/>
    </location>
</feature>
<gene>
    <name evidence="2" type="ORF">OMW55_05700</name>
</gene>
<name>A0ABT3JE02_9SPHN</name>
<evidence type="ECO:0000313" key="3">
    <source>
        <dbReference type="Proteomes" id="UP001526246"/>
    </source>
</evidence>
<dbReference type="Pfam" id="PF05656">
    <property type="entry name" value="DUF805"/>
    <property type="match status" value="1"/>
</dbReference>
<accession>A0ABT3JE02</accession>
<comment type="caution">
    <text evidence="2">The sequence shown here is derived from an EMBL/GenBank/DDBJ whole genome shotgun (WGS) entry which is preliminary data.</text>
</comment>
<keyword evidence="1" id="KW-0812">Transmembrane</keyword>
<keyword evidence="1" id="KW-0472">Membrane</keyword>
<proteinExistence type="predicted"/>
<dbReference type="PANTHER" id="PTHR34980:SF2">
    <property type="entry name" value="INNER MEMBRANE PROTEIN YHAH-RELATED"/>
    <property type="match status" value="1"/>
</dbReference>
<protein>
    <submittedName>
        <fullName evidence="2">DUF805 domain-containing protein</fullName>
    </submittedName>
</protein>
<keyword evidence="3" id="KW-1185">Reference proteome</keyword>
<feature type="transmembrane region" description="Helical" evidence="1">
    <location>
        <begin position="111"/>
        <end position="129"/>
    </location>
</feature>
<feature type="transmembrane region" description="Helical" evidence="1">
    <location>
        <begin position="53"/>
        <end position="75"/>
    </location>
</feature>
<evidence type="ECO:0000313" key="2">
    <source>
        <dbReference type="EMBL" id="MCW3797300.1"/>
    </source>
</evidence>
<reference evidence="2 3" key="1">
    <citation type="submission" date="2022-10" db="EMBL/GenBank/DDBJ databases">
        <title>Sphingomonas sp.</title>
        <authorList>
            <person name="Jin C."/>
        </authorList>
    </citation>
    <scope>NUCLEOTIDE SEQUENCE [LARGE SCALE GENOMIC DNA]</scope>
    <source>
        <strain evidence="2 3">BN140010</strain>
    </source>
</reference>
<dbReference type="InterPro" id="IPR008523">
    <property type="entry name" value="DUF805"/>
</dbReference>